<proteinExistence type="predicted"/>
<dbReference type="Proteomes" id="UP001281305">
    <property type="component" value="Chromosome"/>
</dbReference>
<evidence type="ECO:0000313" key="1">
    <source>
        <dbReference type="EMBL" id="WYK19714.1"/>
    </source>
</evidence>
<dbReference type="RefSeq" id="WP_339106873.1">
    <property type="nucleotide sequence ID" value="NZ_CP146606.1"/>
</dbReference>
<sequence length="127" mass="14206">MSDTSRPLQVYGVPLGADFPMAVVDALRKEYQHQPPEALARVRLIVNTRRMARRMRALFDAGPPCLLPRISLVTDFAETYATTQLPQPVPPLRRRLELVQLVGRLLEAEPDLAPGQISIVWLTALPV</sequence>
<dbReference type="EMBL" id="CP146606">
    <property type="protein sequence ID" value="WYK19714.1"/>
    <property type="molecule type" value="Genomic_DNA"/>
</dbReference>
<gene>
    <name evidence="1" type="ORF">RZS32_007635</name>
</gene>
<accession>A0ABZ2TIZ5</accession>
<evidence type="ECO:0000313" key="2">
    <source>
        <dbReference type="Proteomes" id="UP001281305"/>
    </source>
</evidence>
<keyword evidence="2" id="KW-1185">Reference proteome</keyword>
<protein>
    <submittedName>
        <fullName evidence="1">Uncharacterized protein</fullName>
    </submittedName>
</protein>
<reference evidence="1 2" key="1">
    <citation type="submission" date="2024-02" db="EMBL/GenBank/DDBJ databases">
        <title>Roseovarius strain W115 nov., isolated from a marine algae.</title>
        <authorList>
            <person name="Lee M.W."/>
            <person name="Lee J.K."/>
            <person name="Kim J.M."/>
            <person name="Choi D.G."/>
            <person name="Baek J.H."/>
            <person name="Bayburt H."/>
            <person name="Jung J.J."/>
            <person name="Han D.M."/>
            <person name="Jeon C.O."/>
        </authorList>
    </citation>
    <scope>NUCLEOTIDE SEQUENCE [LARGE SCALE GENOMIC DNA]</scope>
    <source>
        <strain evidence="1 2">W115</strain>
    </source>
</reference>
<organism evidence="1 2">
    <name type="scientific">Roseovarius rhodophyticola</name>
    <dbReference type="NCBI Taxonomy" id="3080827"/>
    <lineage>
        <taxon>Bacteria</taxon>
        <taxon>Pseudomonadati</taxon>
        <taxon>Pseudomonadota</taxon>
        <taxon>Alphaproteobacteria</taxon>
        <taxon>Rhodobacterales</taxon>
        <taxon>Roseobacteraceae</taxon>
        <taxon>Roseovarius</taxon>
    </lineage>
</organism>
<name>A0ABZ2TIZ5_9RHOB</name>